<reference evidence="3" key="1">
    <citation type="submission" date="2010-05" db="EMBL/GenBank/DDBJ databases">
        <title>The genome sequence of Magnaporthe poae strain ATCC 64411.</title>
        <authorList>
            <person name="Ma L.-J."/>
            <person name="Dead R."/>
            <person name="Young S."/>
            <person name="Zeng Q."/>
            <person name="Koehrsen M."/>
            <person name="Alvarado L."/>
            <person name="Berlin A."/>
            <person name="Chapman S.B."/>
            <person name="Chen Z."/>
            <person name="Freedman E."/>
            <person name="Gellesch M."/>
            <person name="Goldberg J."/>
            <person name="Griggs A."/>
            <person name="Gujja S."/>
            <person name="Heilman E.R."/>
            <person name="Heiman D."/>
            <person name="Hepburn T."/>
            <person name="Howarth C."/>
            <person name="Jen D."/>
            <person name="Larson L."/>
            <person name="Mehta T."/>
            <person name="Neiman D."/>
            <person name="Pearson M."/>
            <person name="Roberts A."/>
            <person name="Saif S."/>
            <person name="Shea T."/>
            <person name="Shenoy N."/>
            <person name="Sisk P."/>
            <person name="Stolte C."/>
            <person name="Sykes S."/>
            <person name="Walk T."/>
            <person name="White J."/>
            <person name="Yandava C."/>
            <person name="Haas B."/>
            <person name="Nusbaum C."/>
            <person name="Birren B."/>
        </authorList>
    </citation>
    <scope>NUCLEOTIDE SEQUENCE [LARGE SCALE GENOMIC DNA]</scope>
    <source>
        <strain evidence="3">ATCC 64411 / 73-15</strain>
    </source>
</reference>
<evidence type="ECO:0000313" key="1">
    <source>
        <dbReference type="EMBL" id="KLU91225.1"/>
    </source>
</evidence>
<proteinExistence type="predicted"/>
<sequence>MSYYPFRRCSFCYESLEGKPCKNKDCKKKARKAKRGGSGASDACLSVLAVLELDHGNRGWFTSRGGRIKRWPRVLRASLEDPLNAHVAVRERPVDRGCRDASSRCGKDGFVVTDRGWEKTRRQSHASK</sequence>
<name>A0A0C4EAR8_MAGP6</name>
<reference evidence="2" key="4">
    <citation type="journal article" date="2015" name="G3 (Bethesda)">
        <title>Genome sequences of three phytopathogenic species of the Magnaporthaceae family of fungi.</title>
        <authorList>
            <person name="Okagaki L.H."/>
            <person name="Nunes C.C."/>
            <person name="Sailsbery J."/>
            <person name="Clay B."/>
            <person name="Brown D."/>
            <person name="John T."/>
            <person name="Oh Y."/>
            <person name="Young N."/>
            <person name="Fitzgerald M."/>
            <person name="Haas B.J."/>
            <person name="Zeng Q."/>
            <person name="Young S."/>
            <person name="Adiconis X."/>
            <person name="Fan L."/>
            <person name="Levin J.Z."/>
            <person name="Mitchell T.K."/>
            <person name="Okubara P.A."/>
            <person name="Farman M.L."/>
            <person name="Kohn L.M."/>
            <person name="Birren B."/>
            <person name="Ma L.-J."/>
            <person name="Dean R.A."/>
        </authorList>
    </citation>
    <scope>NUCLEOTIDE SEQUENCE</scope>
    <source>
        <strain evidence="2">ATCC 64411 / 73-15</strain>
    </source>
</reference>
<dbReference type="EMBL" id="ADBL01002493">
    <property type="status" value="NOT_ANNOTATED_CDS"/>
    <property type="molecule type" value="Genomic_DNA"/>
</dbReference>
<reference evidence="1" key="2">
    <citation type="submission" date="2010-05" db="EMBL/GenBank/DDBJ databases">
        <title>The Genome Sequence of Magnaporthe poae strain ATCC 64411.</title>
        <authorList>
            <consortium name="The Broad Institute Genome Sequencing Platform"/>
            <consortium name="Broad Institute Genome Sequencing Center for Infectious Disease"/>
            <person name="Ma L.-J."/>
            <person name="Dead R."/>
            <person name="Young S."/>
            <person name="Zeng Q."/>
            <person name="Koehrsen M."/>
            <person name="Alvarado L."/>
            <person name="Berlin A."/>
            <person name="Chapman S.B."/>
            <person name="Chen Z."/>
            <person name="Freedman E."/>
            <person name="Gellesch M."/>
            <person name="Goldberg J."/>
            <person name="Griggs A."/>
            <person name="Gujja S."/>
            <person name="Heilman E.R."/>
            <person name="Heiman D."/>
            <person name="Hepburn T."/>
            <person name="Howarth C."/>
            <person name="Jen D."/>
            <person name="Larson L."/>
            <person name="Mehta T."/>
            <person name="Neiman D."/>
            <person name="Pearson M."/>
            <person name="Roberts A."/>
            <person name="Saif S."/>
            <person name="Shea T."/>
            <person name="Shenoy N."/>
            <person name="Sisk P."/>
            <person name="Stolte C."/>
            <person name="Sykes S."/>
            <person name="Walk T."/>
            <person name="White J."/>
            <person name="Yandava C."/>
            <person name="Haas B."/>
            <person name="Nusbaum C."/>
            <person name="Birren B."/>
        </authorList>
    </citation>
    <scope>NUCLEOTIDE SEQUENCE</scope>
    <source>
        <strain evidence="1">ATCC 64411</strain>
    </source>
</reference>
<keyword evidence="3" id="KW-1185">Reference proteome</keyword>
<reference evidence="2" key="5">
    <citation type="submission" date="2015-06" db="UniProtKB">
        <authorList>
            <consortium name="EnsemblFungi"/>
        </authorList>
    </citation>
    <scope>IDENTIFICATION</scope>
    <source>
        <strain evidence="2">ATCC 64411</strain>
    </source>
</reference>
<dbReference type="AlphaFoldDB" id="A0A0C4EAR8"/>
<dbReference type="EnsemblFungi" id="MAPG_09747T0">
    <property type="protein sequence ID" value="MAPG_09747T0"/>
    <property type="gene ID" value="MAPG_09747"/>
</dbReference>
<organism evidence="2 3">
    <name type="scientific">Magnaporthiopsis poae (strain ATCC 64411 / 73-15)</name>
    <name type="common">Kentucky bluegrass fungus</name>
    <name type="synonym">Magnaporthe poae</name>
    <dbReference type="NCBI Taxonomy" id="644358"/>
    <lineage>
        <taxon>Eukaryota</taxon>
        <taxon>Fungi</taxon>
        <taxon>Dikarya</taxon>
        <taxon>Ascomycota</taxon>
        <taxon>Pezizomycotina</taxon>
        <taxon>Sordariomycetes</taxon>
        <taxon>Sordariomycetidae</taxon>
        <taxon>Magnaporthales</taxon>
        <taxon>Magnaporthaceae</taxon>
        <taxon>Magnaporthiopsis</taxon>
    </lineage>
</organism>
<dbReference type="VEuPathDB" id="FungiDB:MAPG_09747"/>
<dbReference type="EMBL" id="GL876976">
    <property type="protein sequence ID" value="KLU91225.1"/>
    <property type="molecule type" value="Genomic_DNA"/>
</dbReference>
<reference evidence="1" key="3">
    <citation type="submission" date="2011-03" db="EMBL/GenBank/DDBJ databases">
        <title>Annotation of Magnaporthe poae ATCC 64411.</title>
        <authorList>
            <person name="Ma L.-J."/>
            <person name="Dead R."/>
            <person name="Young S.K."/>
            <person name="Zeng Q."/>
            <person name="Gargeya S."/>
            <person name="Fitzgerald M."/>
            <person name="Haas B."/>
            <person name="Abouelleil A."/>
            <person name="Alvarado L."/>
            <person name="Arachchi H.M."/>
            <person name="Berlin A."/>
            <person name="Brown A."/>
            <person name="Chapman S.B."/>
            <person name="Chen Z."/>
            <person name="Dunbar C."/>
            <person name="Freedman E."/>
            <person name="Gearin G."/>
            <person name="Gellesch M."/>
            <person name="Goldberg J."/>
            <person name="Griggs A."/>
            <person name="Gujja S."/>
            <person name="Heiman D."/>
            <person name="Howarth C."/>
            <person name="Larson L."/>
            <person name="Lui A."/>
            <person name="MacDonald P.J.P."/>
            <person name="Mehta T."/>
            <person name="Montmayeur A."/>
            <person name="Murphy C."/>
            <person name="Neiman D."/>
            <person name="Pearson M."/>
            <person name="Priest M."/>
            <person name="Roberts A."/>
            <person name="Saif S."/>
            <person name="Shea T."/>
            <person name="Shenoy N."/>
            <person name="Sisk P."/>
            <person name="Stolte C."/>
            <person name="Sykes S."/>
            <person name="Yandava C."/>
            <person name="Wortman J."/>
            <person name="Nusbaum C."/>
            <person name="Birren B."/>
        </authorList>
    </citation>
    <scope>NUCLEOTIDE SEQUENCE</scope>
    <source>
        <strain evidence="1">ATCC 64411</strain>
    </source>
</reference>
<protein>
    <submittedName>
        <fullName evidence="1 2">Uncharacterized protein</fullName>
    </submittedName>
</protein>
<dbReference type="Proteomes" id="UP000011715">
    <property type="component" value="Unassembled WGS sequence"/>
</dbReference>
<accession>A0A0C4EAR8</accession>
<evidence type="ECO:0000313" key="3">
    <source>
        <dbReference type="Proteomes" id="UP000011715"/>
    </source>
</evidence>
<gene>
    <name evidence="1" type="ORF">MAPG_09747</name>
</gene>
<evidence type="ECO:0000313" key="2">
    <source>
        <dbReference type="EnsemblFungi" id="MAPG_09747T0"/>
    </source>
</evidence>